<keyword evidence="2" id="KW-1185">Reference proteome</keyword>
<reference evidence="1 2" key="1">
    <citation type="journal article" date="2019" name="Int. J. Syst. Evol. Microbiol.">
        <title>The Global Catalogue of Microorganisms (GCM) 10K type strain sequencing project: providing services to taxonomists for standard genome sequencing and annotation.</title>
        <authorList>
            <consortium name="The Broad Institute Genomics Platform"/>
            <consortium name="The Broad Institute Genome Sequencing Center for Infectious Disease"/>
            <person name="Wu L."/>
            <person name="Ma J."/>
        </authorList>
    </citation>
    <scope>NUCLEOTIDE SEQUENCE [LARGE SCALE GENOMIC DNA]</scope>
    <source>
        <strain evidence="1 2">JCM 15089</strain>
    </source>
</reference>
<evidence type="ECO:0000313" key="1">
    <source>
        <dbReference type="EMBL" id="GAA0569383.1"/>
    </source>
</evidence>
<dbReference type="EMBL" id="BAAADD010000004">
    <property type="protein sequence ID" value="GAA0569383.1"/>
    <property type="molecule type" value="Genomic_DNA"/>
</dbReference>
<evidence type="ECO:0000313" key="2">
    <source>
        <dbReference type="Proteomes" id="UP001499951"/>
    </source>
</evidence>
<accession>A0ABN1END1</accession>
<sequence length="69" mass="7440">MSWIGLARIGSSCRSRKFRTYTKHSMLRTIQARDPIRADCAIGGCAICPVCLAGAGGNCDMISGRGYEK</sequence>
<comment type="caution">
    <text evidence="1">The sequence shown here is derived from an EMBL/GenBank/DDBJ whole genome shotgun (WGS) entry which is preliminary data.</text>
</comment>
<organism evidence="1 2">
    <name type="scientific">Rhizomicrobium electricum</name>
    <dbReference type="NCBI Taxonomy" id="480070"/>
    <lineage>
        <taxon>Bacteria</taxon>
        <taxon>Pseudomonadati</taxon>
        <taxon>Pseudomonadota</taxon>
        <taxon>Alphaproteobacteria</taxon>
        <taxon>Micropepsales</taxon>
        <taxon>Micropepsaceae</taxon>
        <taxon>Rhizomicrobium</taxon>
    </lineage>
</organism>
<name>A0ABN1END1_9PROT</name>
<protein>
    <submittedName>
        <fullName evidence="1">Uncharacterized protein</fullName>
    </submittedName>
</protein>
<gene>
    <name evidence="1" type="ORF">GCM10008942_17580</name>
</gene>
<proteinExistence type="predicted"/>
<dbReference type="Proteomes" id="UP001499951">
    <property type="component" value="Unassembled WGS sequence"/>
</dbReference>